<feature type="transmembrane region" description="Helical" evidence="1">
    <location>
        <begin position="213"/>
        <end position="232"/>
    </location>
</feature>
<feature type="transmembrane region" description="Helical" evidence="1">
    <location>
        <begin position="575"/>
        <end position="592"/>
    </location>
</feature>
<reference evidence="2" key="1">
    <citation type="submission" date="2009-10" db="EMBL/GenBank/DDBJ databases">
        <title>Diversity of trophic interactions inside an arsenic-rich microbial ecosystem.</title>
        <authorList>
            <person name="Bertin P.N."/>
            <person name="Heinrich-Salmeron A."/>
            <person name="Pelletier E."/>
            <person name="Goulhen-Chollet F."/>
            <person name="Arsene-Ploetze F."/>
            <person name="Gallien S."/>
            <person name="Calteau A."/>
            <person name="Vallenet D."/>
            <person name="Casiot C."/>
            <person name="Chane-Woon-Ming B."/>
            <person name="Giloteaux L."/>
            <person name="Barakat M."/>
            <person name="Bonnefoy V."/>
            <person name="Bruneel O."/>
            <person name="Chandler M."/>
            <person name="Cleiss J."/>
            <person name="Duran R."/>
            <person name="Elbaz-Poulichet F."/>
            <person name="Fonknechten N."/>
            <person name="Lauga B."/>
            <person name="Mornico D."/>
            <person name="Ortet P."/>
            <person name="Schaeffer C."/>
            <person name="Siguier P."/>
            <person name="Alexander Thil Smith A."/>
            <person name="Van Dorsselaer A."/>
            <person name="Weissenbach J."/>
            <person name="Medigue C."/>
            <person name="Le Paslier D."/>
        </authorList>
    </citation>
    <scope>NUCLEOTIDE SEQUENCE</scope>
</reference>
<accession>E6QIN3</accession>
<gene>
    <name evidence="2" type="ORF">CARN6_0413</name>
</gene>
<organism evidence="2">
    <name type="scientific">mine drainage metagenome</name>
    <dbReference type="NCBI Taxonomy" id="410659"/>
    <lineage>
        <taxon>unclassified sequences</taxon>
        <taxon>metagenomes</taxon>
        <taxon>ecological metagenomes</taxon>
    </lineage>
</organism>
<evidence type="ECO:0008006" key="3">
    <source>
        <dbReference type="Google" id="ProtNLM"/>
    </source>
</evidence>
<keyword evidence="1" id="KW-0472">Membrane</keyword>
<dbReference type="EMBL" id="CABQ01000064">
    <property type="protein sequence ID" value="CBI07099.1"/>
    <property type="molecule type" value="Genomic_DNA"/>
</dbReference>
<feature type="transmembrane region" description="Helical" evidence="1">
    <location>
        <begin position="186"/>
        <end position="207"/>
    </location>
</feature>
<feature type="transmembrane region" description="Helical" evidence="1">
    <location>
        <begin position="155"/>
        <end position="174"/>
    </location>
</feature>
<feature type="transmembrane region" description="Helical" evidence="1">
    <location>
        <begin position="90"/>
        <end position="116"/>
    </location>
</feature>
<keyword evidence="1" id="KW-0812">Transmembrane</keyword>
<keyword evidence="1" id="KW-1133">Transmembrane helix</keyword>
<comment type="caution">
    <text evidence="2">The sequence shown here is derived from an EMBL/GenBank/DDBJ whole genome shotgun (WGS) entry which is preliminary data.</text>
</comment>
<name>E6QIN3_9ZZZZ</name>
<feature type="transmembrane region" description="Helical" evidence="1">
    <location>
        <begin position="400"/>
        <end position="418"/>
    </location>
</feature>
<sequence length="611" mass="66567">MVNLLENLSRRFRLAEWPAAGWLVALAAGLATAAGMARGVSCGHDFDFHLVSWMEASRAWHEGVAYPRWAESPNWGAGEPRFVFYPPLTWLAGALLGTFVGWSWTPVALTFLILLGTGLATRRLAGEFLDEPTATLAGTLATVAPYALFTVFERSALAELAAGVWIPLLLLFALRGAASARRQDGFAAGLAMAAPLAFTVAACWLTNAPAGVMASYLVALAALVAAVSERAWWPVARAVVGVVLGLGLAAFYLVPAAWEQRWVAINQATDVGMRVEDSWLFARHAAGAGIPDMAFHDAVLWRASWLVVATILLAAAGLWVALRRSRLDQGNRVFWLPLAVLLPVVLLMQFRYSLPVWDVLPKMRFLQFPWRLTLLLGAPWAVFCAAALPGRNQRGRGFSIVVYTLLFAVSLGVAARFFHQDCDDEDAVVAQRTVFLAGTGVAGTDEYAVRGSGNALVATGLPEGCLVSDPLRPLGVAARGEADGESPEWTPEQHSCEAVARARLWQDEHKQLSFDADRDGFLVLRLRWYPAWRVTVNQAAVEAVAQREDGLLVVPVKAGANVVDVRWSATADVMWGRWITLLALGLTGWIGWRERRLRRRRKISMSGAQIA</sequence>
<feature type="transmembrane region" description="Helical" evidence="1">
    <location>
        <begin position="239"/>
        <end position="258"/>
    </location>
</feature>
<feature type="transmembrane region" description="Helical" evidence="1">
    <location>
        <begin position="299"/>
        <end position="321"/>
    </location>
</feature>
<protein>
    <recommendedName>
        <fullName evidence="3">Membrane protein 6-pyruvoyl-tetrahydropterin synthase-related domain-containing protein</fullName>
    </recommendedName>
</protein>
<evidence type="ECO:0000313" key="2">
    <source>
        <dbReference type="EMBL" id="CBI07099.1"/>
    </source>
</evidence>
<feature type="transmembrane region" description="Helical" evidence="1">
    <location>
        <begin position="333"/>
        <end position="350"/>
    </location>
</feature>
<feature type="transmembrane region" description="Helical" evidence="1">
    <location>
        <begin position="128"/>
        <end position="149"/>
    </location>
</feature>
<dbReference type="AlphaFoldDB" id="E6QIN3"/>
<feature type="transmembrane region" description="Helical" evidence="1">
    <location>
        <begin position="370"/>
        <end position="388"/>
    </location>
</feature>
<proteinExistence type="predicted"/>
<evidence type="ECO:0000256" key="1">
    <source>
        <dbReference type="SAM" id="Phobius"/>
    </source>
</evidence>